<dbReference type="EMBL" id="OZ034827">
    <property type="protein sequence ID" value="CAL1682735.1"/>
    <property type="molecule type" value="Genomic_DNA"/>
</dbReference>
<feature type="transmembrane region" description="Helical" evidence="10">
    <location>
        <begin position="127"/>
        <end position="148"/>
    </location>
</feature>
<keyword evidence="9 10" id="KW-0807">Transducer</keyword>
<evidence type="ECO:0000256" key="7">
    <source>
        <dbReference type="ARBA" id="ARBA00023136"/>
    </source>
</evidence>
<dbReference type="Pfam" id="PF02949">
    <property type="entry name" value="7tm_6"/>
    <property type="match status" value="1"/>
</dbReference>
<dbReference type="Proteomes" id="UP001497644">
    <property type="component" value="Chromosome 4"/>
</dbReference>
<accession>A0AAV2NTP9</accession>
<evidence type="ECO:0000256" key="8">
    <source>
        <dbReference type="ARBA" id="ARBA00023170"/>
    </source>
</evidence>
<name>A0AAV2NTP9_9HYME</name>
<feature type="transmembrane region" description="Helical" evidence="10">
    <location>
        <begin position="69"/>
        <end position="87"/>
    </location>
</feature>
<keyword evidence="3 10" id="KW-0716">Sensory transduction</keyword>
<organism evidence="11 12">
    <name type="scientific">Lasius platythorax</name>
    <dbReference type="NCBI Taxonomy" id="488582"/>
    <lineage>
        <taxon>Eukaryota</taxon>
        <taxon>Metazoa</taxon>
        <taxon>Ecdysozoa</taxon>
        <taxon>Arthropoda</taxon>
        <taxon>Hexapoda</taxon>
        <taxon>Insecta</taxon>
        <taxon>Pterygota</taxon>
        <taxon>Neoptera</taxon>
        <taxon>Endopterygota</taxon>
        <taxon>Hymenoptera</taxon>
        <taxon>Apocrita</taxon>
        <taxon>Aculeata</taxon>
        <taxon>Formicoidea</taxon>
        <taxon>Formicidae</taxon>
        <taxon>Formicinae</taxon>
        <taxon>Lasius</taxon>
        <taxon>Lasius</taxon>
    </lineage>
</organism>
<dbReference type="GO" id="GO:0005886">
    <property type="term" value="C:plasma membrane"/>
    <property type="evidence" value="ECO:0007669"/>
    <property type="project" value="UniProtKB-SubCell"/>
</dbReference>
<gene>
    <name evidence="11" type="ORF">LPLAT_LOCUS8618</name>
</gene>
<evidence type="ECO:0000256" key="2">
    <source>
        <dbReference type="ARBA" id="ARBA00022475"/>
    </source>
</evidence>
<keyword evidence="12" id="KW-1185">Reference proteome</keyword>
<feature type="transmembrane region" description="Helical" evidence="10">
    <location>
        <begin position="304"/>
        <end position="325"/>
    </location>
</feature>
<protein>
    <recommendedName>
        <fullName evidence="10">Odorant receptor</fullName>
    </recommendedName>
</protein>
<feature type="transmembrane region" description="Helical" evidence="10">
    <location>
        <begin position="169"/>
        <end position="189"/>
    </location>
</feature>
<keyword evidence="2" id="KW-1003">Cell membrane</keyword>
<sequence length="399" mass="45967">MDIQNVNSLNVRLNMISGNLLPMTADDSSFSTFWKVYSFLVWLLEIVQICVLIPGCIHVPKEKALKDGLIGIVVTIEVVFLVVQIHARKELVQRLIEKFSDILRVNDDIMRNVVMDTIKPIKIPLKFYWTAGVMSIIIWSSVPFTLVFERNTFFYVDYRMPVVFSKEPFSTSIFVLGSFVVMTSSMFIFTKKVGVDSYMINMIMLLTAQYKYIALKLSMIFCDRISQIKCNSSNQEKDCPKTKYNAEGQMKSLCRHHHAIIRVTLLLRKLLSLNFSLIYIISVFRFCCIAIMVVSIPSTTLLETFVIVMYAIGGVVQLYIMCSCVQQLLDASIKISDQAFHEEWYQFGYSIKRTFMFMIMANNLELKLSTFEKYNLSLPSFMVILNQSYTIALLLLKTN</sequence>
<dbReference type="GO" id="GO:0007165">
    <property type="term" value="P:signal transduction"/>
    <property type="evidence" value="ECO:0007669"/>
    <property type="project" value="UniProtKB-KW"/>
</dbReference>
<dbReference type="AlphaFoldDB" id="A0AAV2NTP9"/>
<evidence type="ECO:0000256" key="9">
    <source>
        <dbReference type="ARBA" id="ARBA00023224"/>
    </source>
</evidence>
<dbReference type="InterPro" id="IPR004117">
    <property type="entry name" value="7tm6_olfct_rcpt"/>
</dbReference>
<evidence type="ECO:0000313" key="12">
    <source>
        <dbReference type="Proteomes" id="UP001497644"/>
    </source>
</evidence>
<proteinExistence type="inferred from homology"/>
<dbReference type="GO" id="GO:0005549">
    <property type="term" value="F:odorant binding"/>
    <property type="evidence" value="ECO:0007669"/>
    <property type="project" value="InterPro"/>
</dbReference>
<evidence type="ECO:0000256" key="1">
    <source>
        <dbReference type="ARBA" id="ARBA00004651"/>
    </source>
</evidence>
<evidence type="ECO:0000256" key="4">
    <source>
        <dbReference type="ARBA" id="ARBA00022692"/>
    </source>
</evidence>
<comment type="similarity">
    <text evidence="10">Belongs to the insect chemoreceptor superfamily. Heteromeric odorant receptor channel (TC 1.A.69) family.</text>
</comment>
<comment type="subcellular location">
    <subcellularLocation>
        <location evidence="1 10">Cell membrane</location>
        <topology evidence="1 10">Multi-pass membrane protein</topology>
    </subcellularLocation>
</comment>
<evidence type="ECO:0000256" key="5">
    <source>
        <dbReference type="ARBA" id="ARBA00022725"/>
    </source>
</evidence>
<evidence type="ECO:0000256" key="6">
    <source>
        <dbReference type="ARBA" id="ARBA00022989"/>
    </source>
</evidence>
<dbReference type="PANTHER" id="PTHR21137:SF35">
    <property type="entry name" value="ODORANT RECEPTOR 19A-RELATED"/>
    <property type="match status" value="1"/>
</dbReference>
<keyword evidence="7 10" id="KW-0472">Membrane</keyword>
<keyword evidence="4 10" id="KW-0812">Transmembrane</keyword>
<feature type="transmembrane region" description="Helical" evidence="10">
    <location>
        <begin position="277"/>
        <end position="298"/>
    </location>
</feature>
<reference evidence="11" key="1">
    <citation type="submission" date="2024-04" db="EMBL/GenBank/DDBJ databases">
        <authorList>
            <consortium name="Molecular Ecology Group"/>
        </authorList>
    </citation>
    <scope>NUCLEOTIDE SEQUENCE</scope>
</reference>
<comment type="caution">
    <text evidence="10">Lacks conserved residue(s) required for the propagation of feature annotation.</text>
</comment>
<keyword evidence="8 10" id="KW-0675">Receptor</keyword>
<feature type="transmembrane region" description="Helical" evidence="10">
    <location>
        <begin position="36"/>
        <end position="57"/>
    </location>
</feature>
<dbReference type="PANTHER" id="PTHR21137">
    <property type="entry name" value="ODORANT RECEPTOR"/>
    <property type="match status" value="1"/>
</dbReference>
<evidence type="ECO:0000256" key="3">
    <source>
        <dbReference type="ARBA" id="ARBA00022606"/>
    </source>
</evidence>
<keyword evidence="6 10" id="KW-1133">Transmembrane helix</keyword>
<evidence type="ECO:0000313" key="11">
    <source>
        <dbReference type="EMBL" id="CAL1682735.1"/>
    </source>
</evidence>
<keyword evidence="5 10" id="KW-0552">Olfaction</keyword>
<evidence type="ECO:0000256" key="10">
    <source>
        <dbReference type="RuleBase" id="RU351113"/>
    </source>
</evidence>
<dbReference type="GO" id="GO:0004984">
    <property type="term" value="F:olfactory receptor activity"/>
    <property type="evidence" value="ECO:0007669"/>
    <property type="project" value="InterPro"/>
</dbReference>